<feature type="coiled-coil region" evidence="6">
    <location>
        <begin position="269"/>
        <end position="296"/>
    </location>
</feature>
<dbReference type="Pfam" id="PF13086">
    <property type="entry name" value="AAA_11"/>
    <property type="match status" value="1"/>
</dbReference>
<proteinExistence type="inferred from homology"/>
<dbReference type="KEGG" id="chu:CHU_1556"/>
<protein>
    <submittedName>
        <fullName evidence="8">DNA helicase</fullName>
        <ecNumber evidence="8">3.6.1.-</ecNumber>
    </submittedName>
</protein>
<gene>
    <name evidence="8" type="ordered locus">CHU_1556</name>
</gene>
<keyword evidence="5" id="KW-0067">ATP-binding</keyword>
<evidence type="ECO:0000256" key="2">
    <source>
        <dbReference type="ARBA" id="ARBA00022741"/>
    </source>
</evidence>
<keyword evidence="9" id="KW-1185">Reference proteome</keyword>
<dbReference type="InterPro" id="IPR047187">
    <property type="entry name" value="SF1_C_Upf1"/>
</dbReference>
<evidence type="ECO:0000256" key="4">
    <source>
        <dbReference type="ARBA" id="ARBA00022806"/>
    </source>
</evidence>
<organism evidence="8 9">
    <name type="scientific">Cytophaga hutchinsonii (strain ATCC 33406 / DSM 1761 / CIP 103989 / NBRC 15051 / NCIMB 9469 / D465)</name>
    <dbReference type="NCBI Taxonomy" id="269798"/>
    <lineage>
        <taxon>Bacteria</taxon>
        <taxon>Pseudomonadati</taxon>
        <taxon>Bacteroidota</taxon>
        <taxon>Cytophagia</taxon>
        <taxon>Cytophagales</taxon>
        <taxon>Cytophagaceae</taxon>
        <taxon>Cytophaga</taxon>
    </lineage>
</organism>
<dbReference type="CDD" id="cd18808">
    <property type="entry name" value="SF1_C_Upf1"/>
    <property type="match status" value="1"/>
</dbReference>
<name>A0A6N4SR37_CYTH3</name>
<dbReference type="InterPro" id="IPR041677">
    <property type="entry name" value="DNA2/NAM7_AAA_11"/>
</dbReference>
<keyword evidence="4 8" id="KW-0347">Helicase</keyword>
<accession>A0A6N4SR37</accession>
<evidence type="ECO:0000256" key="3">
    <source>
        <dbReference type="ARBA" id="ARBA00022801"/>
    </source>
</evidence>
<dbReference type="Gene3D" id="3.40.50.300">
    <property type="entry name" value="P-loop containing nucleotide triphosphate hydrolases"/>
    <property type="match status" value="2"/>
</dbReference>
<dbReference type="GO" id="GO:0043139">
    <property type="term" value="F:5'-3' DNA helicase activity"/>
    <property type="evidence" value="ECO:0007669"/>
    <property type="project" value="TreeGrafter"/>
</dbReference>
<dbReference type="InterPro" id="IPR003593">
    <property type="entry name" value="AAA+_ATPase"/>
</dbReference>
<dbReference type="GO" id="GO:0005524">
    <property type="term" value="F:ATP binding"/>
    <property type="evidence" value="ECO:0007669"/>
    <property type="project" value="UniProtKB-KW"/>
</dbReference>
<keyword evidence="2" id="KW-0547">Nucleotide-binding</keyword>
<dbReference type="InterPro" id="IPR050534">
    <property type="entry name" value="Coronavir_polyprotein_1ab"/>
</dbReference>
<dbReference type="GO" id="GO:0005694">
    <property type="term" value="C:chromosome"/>
    <property type="evidence" value="ECO:0007669"/>
    <property type="project" value="UniProtKB-ARBA"/>
</dbReference>
<feature type="domain" description="AAA+ ATPase" evidence="7">
    <location>
        <begin position="182"/>
        <end position="411"/>
    </location>
</feature>
<keyword evidence="3 8" id="KW-0378">Hydrolase</keyword>
<dbReference type="Gene3D" id="2.40.30.270">
    <property type="match status" value="1"/>
</dbReference>
<dbReference type="SUPFAM" id="SSF52540">
    <property type="entry name" value="P-loop containing nucleoside triphosphate hydrolases"/>
    <property type="match status" value="2"/>
</dbReference>
<dbReference type="PANTHER" id="PTHR43788:SF8">
    <property type="entry name" value="DNA-BINDING PROTEIN SMUBP-2"/>
    <property type="match status" value="1"/>
</dbReference>
<dbReference type="FunFam" id="3.40.50.300:FF:000326">
    <property type="entry name" value="P-loop containing nucleoside triphosphate hydrolase"/>
    <property type="match status" value="1"/>
</dbReference>
<dbReference type="Pfam" id="PF13087">
    <property type="entry name" value="AAA_12"/>
    <property type="match status" value="1"/>
</dbReference>
<dbReference type="Proteomes" id="UP000001822">
    <property type="component" value="Chromosome"/>
</dbReference>
<dbReference type="InterPro" id="IPR027417">
    <property type="entry name" value="P-loop_NTPase"/>
</dbReference>
<evidence type="ECO:0000313" key="9">
    <source>
        <dbReference type="Proteomes" id="UP000001822"/>
    </source>
</evidence>
<keyword evidence="6" id="KW-0175">Coiled coil</keyword>
<dbReference type="SMART" id="SM00382">
    <property type="entry name" value="AAA"/>
    <property type="match status" value="1"/>
</dbReference>
<reference evidence="8 9" key="1">
    <citation type="journal article" date="2007" name="Appl. Environ. Microbiol.">
        <title>Genome sequence of the cellulolytic gliding bacterium Cytophaga hutchinsonii.</title>
        <authorList>
            <person name="Xie G."/>
            <person name="Bruce D.C."/>
            <person name="Challacombe J.F."/>
            <person name="Chertkov O."/>
            <person name="Detter J.C."/>
            <person name="Gilna P."/>
            <person name="Han C.S."/>
            <person name="Lucas S."/>
            <person name="Misra M."/>
            <person name="Myers G.L."/>
            <person name="Richardson P."/>
            <person name="Tapia R."/>
            <person name="Thayer N."/>
            <person name="Thompson L.S."/>
            <person name="Brettin T.S."/>
            <person name="Henrissat B."/>
            <person name="Wilson D.B."/>
            <person name="McBride M.J."/>
        </authorList>
    </citation>
    <scope>NUCLEOTIDE SEQUENCE [LARGE SCALE GENOMIC DNA]</scope>
    <source>
        <strain evidence="9">ATCC 33406 / DSM 1761 / CIP 103989 / NBRC 15051 / NCIMB 9469 / D465</strain>
    </source>
</reference>
<evidence type="ECO:0000313" key="8">
    <source>
        <dbReference type="EMBL" id="ABG58827.1"/>
    </source>
</evidence>
<evidence type="ECO:0000256" key="5">
    <source>
        <dbReference type="ARBA" id="ARBA00022840"/>
    </source>
</evidence>
<dbReference type="PANTHER" id="PTHR43788">
    <property type="entry name" value="DNA2/NAM7 HELICASE FAMILY MEMBER"/>
    <property type="match status" value="1"/>
</dbReference>
<comment type="similarity">
    <text evidence="1">Belongs to the DNA2/NAM7 helicase family.</text>
</comment>
<evidence type="ECO:0000256" key="1">
    <source>
        <dbReference type="ARBA" id="ARBA00007913"/>
    </source>
</evidence>
<dbReference type="GO" id="GO:0016787">
    <property type="term" value="F:hydrolase activity"/>
    <property type="evidence" value="ECO:0007669"/>
    <property type="project" value="UniProtKB-KW"/>
</dbReference>
<evidence type="ECO:0000256" key="6">
    <source>
        <dbReference type="SAM" id="Coils"/>
    </source>
</evidence>
<dbReference type="EC" id="3.6.1.-" evidence="8"/>
<sequence>MSEDAKIYEEELAKQSIQERKELGITWYPLFIKSEYYGFAERLHIEVERKYEADTPNIFYSGDKVRIFSNQQHNTKEDFIDGVITASAGNLVTVQLMKDEAPDWLSDGKIGMDKLFDKHSYETMLSTLDYWASDDGLTKDSIRLRDVILGEKTASFNTKENYAAPDKLDITQKKAWEKAIQAQDVAIIHGPPGTGKTTTIVEIVKTLIEKGERVLVCASSNAAVDVLTERLAARGLPVVRLGNPSKITEQNLQYCLDRQVVNHEQFGLVKELKKRAEEFFRMANKYKRNFDREEREQRKAILKEARNLRGQADDHLHFLQQNVLVKNQVVTCTPVVSMHREIGKEKFDTLIFDESGQTMEPMCWIPIQKVKKVILAGDHLQLPPTVKSDEAAKKGLAISLLEKLMPLPGISEMLAIQYRMNEKIMQFPSQWFYDNKLEAHGSVKDHAFDDDVIQFIDTAGTGYEEELVGAPFGIRNKQEADLVLAILNNVAELNKQASIGIISPYKLQIQYIREQLIEQKITSKNIQVQTVDGFQGQEKDIIIISLVRSNGKQEIGFLKDLRRMNVAITRARKKLIVIGDSSTLSSSKFYAGFQEYIESHNGYHSAWEYIS</sequence>
<evidence type="ECO:0000259" key="7">
    <source>
        <dbReference type="SMART" id="SM00382"/>
    </source>
</evidence>
<dbReference type="EMBL" id="CP000383">
    <property type="protein sequence ID" value="ABG58827.1"/>
    <property type="molecule type" value="Genomic_DNA"/>
</dbReference>
<dbReference type="AlphaFoldDB" id="A0A6N4SR37"/>
<dbReference type="InterPro" id="IPR041679">
    <property type="entry name" value="DNA2/NAM7-like_C"/>
</dbReference>